<protein>
    <recommendedName>
        <fullName evidence="3">DUF8017 domain-containing protein</fullName>
    </recommendedName>
</protein>
<evidence type="ECO:0000313" key="4">
    <source>
        <dbReference type="EMBL" id="OLR94103.1"/>
    </source>
</evidence>
<feature type="domain" description="DUF8017" evidence="3">
    <location>
        <begin position="53"/>
        <end position="233"/>
    </location>
</feature>
<feature type="region of interest" description="Disordered" evidence="1">
    <location>
        <begin position="30"/>
        <end position="56"/>
    </location>
</feature>
<organism evidence="4 5">
    <name type="scientific">Actinokineospora bangkokensis</name>
    <dbReference type="NCBI Taxonomy" id="1193682"/>
    <lineage>
        <taxon>Bacteria</taxon>
        <taxon>Bacillati</taxon>
        <taxon>Actinomycetota</taxon>
        <taxon>Actinomycetes</taxon>
        <taxon>Pseudonocardiales</taxon>
        <taxon>Pseudonocardiaceae</taxon>
        <taxon>Actinokineospora</taxon>
    </lineage>
</organism>
<dbReference type="EMBL" id="MKQR01000007">
    <property type="protein sequence ID" value="OLR94103.1"/>
    <property type="molecule type" value="Genomic_DNA"/>
</dbReference>
<gene>
    <name evidence="4" type="ORF">BJP25_09780</name>
</gene>
<dbReference type="InterPro" id="IPR058330">
    <property type="entry name" value="DUF8017"/>
</dbReference>
<dbReference type="RefSeq" id="WP_075973483.1">
    <property type="nucleotide sequence ID" value="NZ_MKQR01000007.1"/>
</dbReference>
<proteinExistence type="predicted"/>
<keyword evidence="5" id="KW-1185">Reference proteome</keyword>
<keyword evidence="2" id="KW-0732">Signal</keyword>
<feature type="chain" id="PRO_5038994658" description="DUF8017 domain-containing protein" evidence="2">
    <location>
        <begin position="21"/>
        <end position="235"/>
    </location>
</feature>
<comment type="caution">
    <text evidence="4">The sequence shown here is derived from an EMBL/GenBank/DDBJ whole genome shotgun (WGS) entry which is preliminary data.</text>
</comment>
<dbReference type="Proteomes" id="UP000186040">
    <property type="component" value="Unassembled WGS sequence"/>
</dbReference>
<dbReference type="Pfam" id="PF26056">
    <property type="entry name" value="DUF8017"/>
    <property type="match status" value="1"/>
</dbReference>
<dbReference type="STRING" id="1193682.BJP25_09780"/>
<dbReference type="AlphaFoldDB" id="A0A1Q9LQ37"/>
<name>A0A1Q9LQ37_9PSEU</name>
<evidence type="ECO:0000256" key="2">
    <source>
        <dbReference type="SAM" id="SignalP"/>
    </source>
</evidence>
<evidence type="ECO:0000313" key="5">
    <source>
        <dbReference type="Proteomes" id="UP000186040"/>
    </source>
</evidence>
<sequence>MRKRLAVSIGALALVSAVLGAVALLAPDPEESADLPSATSVSSTRTRDPAPEAPLTPGWRVVVDPSARVAYDVPPDWVLADDQETLESSNGVRLGHLADYGTYACQGAEYGRAFSGSGLTTGTPDDAAVALAAAIAGDQYSDANQTARVTVSRPTPVVRDGTRGTLVRADAEATADSADKCAGTKGVVAVVALATPAGTAVVVVGADTERGEAEGPEVLAGDALRAMTDSVRPRG</sequence>
<feature type="signal peptide" evidence="2">
    <location>
        <begin position="1"/>
        <end position="20"/>
    </location>
</feature>
<accession>A0A1Q9LQ37</accession>
<evidence type="ECO:0000256" key="1">
    <source>
        <dbReference type="SAM" id="MobiDB-lite"/>
    </source>
</evidence>
<dbReference type="OrthoDB" id="3693947at2"/>
<reference evidence="4 5" key="1">
    <citation type="submission" date="2016-10" db="EMBL/GenBank/DDBJ databases">
        <title>The Draft Genome Sequence of Actinokineospora bangkokensis 44EHWT reveals the biosynthetic pathway of antifungal compounds Thailandins with unusual extender unit butylmalonyl-CoA.</title>
        <authorList>
            <person name="Greule A."/>
            <person name="Intra B."/>
            <person name="Flemming S."/>
            <person name="Rommel M.G."/>
            <person name="Panbangred W."/>
            <person name="Bechthold A."/>
        </authorList>
    </citation>
    <scope>NUCLEOTIDE SEQUENCE [LARGE SCALE GENOMIC DNA]</scope>
    <source>
        <strain evidence="4 5">44EHW</strain>
    </source>
</reference>
<evidence type="ECO:0000259" key="3">
    <source>
        <dbReference type="Pfam" id="PF26056"/>
    </source>
</evidence>